<dbReference type="PANTHER" id="PTHR45913:SF19">
    <property type="entry name" value="LOW QUALITY PROTEIN: ZINC FINGER BED DOMAIN-CONTAINING PROTEIN 5-LIKE"/>
    <property type="match status" value="1"/>
</dbReference>
<comment type="caution">
    <text evidence="1">The sequence shown here is derived from an EMBL/GenBank/DDBJ whole genome shotgun (WGS) entry which is preliminary data.</text>
</comment>
<sequence>MGSKHEQILLHCEVRWLSRGKVLSRLFKPRDKLIVFLKEGHCDGKHASYYLGCVTDENWLKRLAYLADILSALSALNLTLQGKDVINFLYKTR</sequence>
<dbReference type="OrthoDB" id="1101576at2759"/>
<evidence type="ECO:0000313" key="2">
    <source>
        <dbReference type="Proteomes" id="UP000499080"/>
    </source>
</evidence>
<organism evidence="1 2">
    <name type="scientific">Araneus ventricosus</name>
    <name type="common">Orbweaver spider</name>
    <name type="synonym">Epeira ventricosa</name>
    <dbReference type="NCBI Taxonomy" id="182803"/>
    <lineage>
        <taxon>Eukaryota</taxon>
        <taxon>Metazoa</taxon>
        <taxon>Ecdysozoa</taxon>
        <taxon>Arthropoda</taxon>
        <taxon>Chelicerata</taxon>
        <taxon>Arachnida</taxon>
        <taxon>Araneae</taxon>
        <taxon>Araneomorphae</taxon>
        <taxon>Entelegynae</taxon>
        <taxon>Araneoidea</taxon>
        <taxon>Araneidae</taxon>
        <taxon>Araneus</taxon>
    </lineage>
</organism>
<name>A0A4Y2F3N6_ARAVE</name>
<gene>
    <name evidence="1" type="primary">ZBED5_242</name>
    <name evidence="1" type="ORF">AVEN_140756_1</name>
</gene>
<dbReference type="Proteomes" id="UP000499080">
    <property type="component" value="Unassembled WGS sequence"/>
</dbReference>
<accession>A0A4Y2F3N6</accession>
<dbReference type="EMBL" id="BGPR01000777">
    <property type="protein sequence ID" value="GBM35158.1"/>
    <property type="molecule type" value="Genomic_DNA"/>
</dbReference>
<dbReference type="AlphaFoldDB" id="A0A4Y2F3N6"/>
<evidence type="ECO:0000313" key="1">
    <source>
        <dbReference type="EMBL" id="GBM35158.1"/>
    </source>
</evidence>
<protein>
    <submittedName>
        <fullName evidence="1">Zinc finger BED domain-containing protein 5</fullName>
    </submittedName>
</protein>
<keyword evidence="2" id="KW-1185">Reference proteome</keyword>
<proteinExistence type="predicted"/>
<dbReference type="PANTHER" id="PTHR45913">
    <property type="entry name" value="EPM2A-INTERACTING PROTEIN 1"/>
    <property type="match status" value="1"/>
</dbReference>
<reference evidence="1 2" key="1">
    <citation type="journal article" date="2019" name="Sci. Rep.">
        <title>Orb-weaving spider Araneus ventricosus genome elucidates the spidroin gene catalogue.</title>
        <authorList>
            <person name="Kono N."/>
            <person name="Nakamura H."/>
            <person name="Ohtoshi R."/>
            <person name="Moran D.A.P."/>
            <person name="Shinohara A."/>
            <person name="Yoshida Y."/>
            <person name="Fujiwara M."/>
            <person name="Mori M."/>
            <person name="Tomita M."/>
            <person name="Arakawa K."/>
        </authorList>
    </citation>
    <scope>NUCLEOTIDE SEQUENCE [LARGE SCALE GENOMIC DNA]</scope>
</reference>